<evidence type="ECO:0000313" key="1">
    <source>
        <dbReference type="EMBL" id="CAI8052718.1"/>
    </source>
</evidence>
<comment type="caution">
    <text evidence="1">The sequence shown here is derived from an EMBL/GenBank/DDBJ whole genome shotgun (WGS) entry which is preliminary data.</text>
</comment>
<sequence length="85" mass="10026">MTSAGFRTRWWTGMMYETPRVRCLSWTLYIWGGNRDGGMGWSASRLRDFPTVGFRPRQWNTSGGQRQRETRKFDREAGFCTKSSY</sequence>
<accession>A0AA35XBL6</accession>
<name>A0AA35XBL6_GEOBA</name>
<evidence type="ECO:0000313" key="2">
    <source>
        <dbReference type="Proteomes" id="UP001174909"/>
    </source>
</evidence>
<dbReference type="AlphaFoldDB" id="A0AA35XBL6"/>
<organism evidence="1 2">
    <name type="scientific">Geodia barretti</name>
    <name type="common">Barrett's horny sponge</name>
    <dbReference type="NCBI Taxonomy" id="519541"/>
    <lineage>
        <taxon>Eukaryota</taxon>
        <taxon>Metazoa</taxon>
        <taxon>Porifera</taxon>
        <taxon>Demospongiae</taxon>
        <taxon>Heteroscleromorpha</taxon>
        <taxon>Tetractinellida</taxon>
        <taxon>Astrophorina</taxon>
        <taxon>Geodiidae</taxon>
        <taxon>Geodia</taxon>
    </lineage>
</organism>
<dbReference type="EMBL" id="CASHTH010004034">
    <property type="protein sequence ID" value="CAI8052718.1"/>
    <property type="molecule type" value="Genomic_DNA"/>
</dbReference>
<reference evidence="1" key="1">
    <citation type="submission" date="2023-03" db="EMBL/GenBank/DDBJ databases">
        <authorList>
            <person name="Steffen K."/>
            <person name="Cardenas P."/>
        </authorList>
    </citation>
    <scope>NUCLEOTIDE SEQUENCE</scope>
</reference>
<dbReference type="Proteomes" id="UP001174909">
    <property type="component" value="Unassembled WGS sequence"/>
</dbReference>
<protein>
    <submittedName>
        <fullName evidence="1">Uncharacterized protein</fullName>
    </submittedName>
</protein>
<gene>
    <name evidence="1" type="ORF">GBAR_LOCUS28840</name>
</gene>
<keyword evidence="2" id="KW-1185">Reference proteome</keyword>
<feature type="non-terminal residue" evidence="1">
    <location>
        <position position="1"/>
    </location>
</feature>
<proteinExistence type="predicted"/>